<protein>
    <submittedName>
        <fullName evidence="1">Unnamed protein product</fullName>
    </submittedName>
</protein>
<proteinExistence type="predicted"/>
<comment type="caution">
    <text evidence="1">The sequence shown here is derived from an EMBL/GenBank/DDBJ whole genome shotgun (WGS) entry which is preliminary data.</text>
</comment>
<organism evidence="1 2">
    <name type="scientific">Ambrosiozyma monospora</name>
    <name type="common">Yeast</name>
    <name type="synonym">Endomycopsis monosporus</name>
    <dbReference type="NCBI Taxonomy" id="43982"/>
    <lineage>
        <taxon>Eukaryota</taxon>
        <taxon>Fungi</taxon>
        <taxon>Dikarya</taxon>
        <taxon>Ascomycota</taxon>
        <taxon>Saccharomycotina</taxon>
        <taxon>Pichiomycetes</taxon>
        <taxon>Pichiales</taxon>
        <taxon>Pichiaceae</taxon>
        <taxon>Ambrosiozyma</taxon>
    </lineage>
</organism>
<sequence>MVNNEDIRQQQIQHAAALLSAAANLLAAAGTSGPCDNIPTNNTDIQNLVNNVGFLLTSDNTTVATETKNQEEKLAGKDGFYLFYVRGLNDLDDFISRGFMTKNIFRDALKDGFNLRLEHLNYNIDSKSNTITRIYLNNVVCQNFFATAAVGSNVMGILYRLAAHCEFIKASNTLYEELVSMNLPFDEPFTLEKLLKSMFLKCRLSKATTIENYIMKSVSSRLPSCLSPFMKKLNLNEIRGMTITKFCLQLENHLFRNDPIRKRVTQELSGYAPTTCAERVVGDGHVKVQKNFKRAHMEFVQMNGVTGKSSIRGGKKNSGRSHPYNDTKADRGNNCGDKSSRDEKCYSCGQYGLNSEDIKEISWLNLSGWRYLSCESCLENSK</sequence>
<keyword evidence="2" id="KW-1185">Reference proteome</keyword>
<name>A0ACB5T0R5_AMBMO</name>
<evidence type="ECO:0000313" key="2">
    <source>
        <dbReference type="Proteomes" id="UP001165064"/>
    </source>
</evidence>
<dbReference type="Proteomes" id="UP001165064">
    <property type="component" value="Unassembled WGS sequence"/>
</dbReference>
<accession>A0ACB5T0R5</accession>
<reference evidence="1" key="1">
    <citation type="submission" date="2023-04" db="EMBL/GenBank/DDBJ databases">
        <title>Ambrosiozyma monospora NBRC 10751.</title>
        <authorList>
            <person name="Ichikawa N."/>
            <person name="Sato H."/>
            <person name="Tonouchi N."/>
        </authorList>
    </citation>
    <scope>NUCLEOTIDE SEQUENCE</scope>
    <source>
        <strain evidence="1">NBRC 10751</strain>
    </source>
</reference>
<dbReference type="EMBL" id="BSXS01002281">
    <property type="protein sequence ID" value="GME78678.1"/>
    <property type="molecule type" value="Genomic_DNA"/>
</dbReference>
<evidence type="ECO:0000313" key="1">
    <source>
        <dbReference type="EMBL" id="GME78678.1"/>
    </source>
</evidence>
<gene>
    <name evidence="1" type="ORF">Amon02_000355700</name>
</gene>